<protein>
    <submittedName>
        <fullName evidence="1">Uncharacterized protein</fullName>
    </submittedName>
</protein>
<organism evidence="1 2">
    <name type="scientific">Erwinia phage vB_EamM_Simmy50</name>
    <dbReference type="NCBI Taxonomy" id="1815988"/>
    <lineage>
        <taxon>Viruses</taxon>
        <taxon>Duplodnaviria</taxon>
        <taxon>Heunggongvirae</taxon>
        <taxon>Uroviricota</taxon>
        <taxon>Caudoviricetes</taxon>
        <taxon>Chimalliviridae</taxon>
        <taxon>Agricanvirus</taxon>
        <taxon>Agricanvirus simmy50</taxon>
    </lineage>
</organism>
<gene>
    <name evidence="1" type="ORF">SIMMY50_284</name>
</gene>
<keyword evidence="2" id="KW-1185">Reference proteome</keyword>
<sequence length="99" mass="11403">MQNNDDVVPMHYNHNVDMNNPLDVDEEALKVRFAARLCSFLDLAEQLNKDDLTQNDISQFTVGIVNLVCDSMGSSPKRDLYRRQMVDKLEPVLSRHLIK</sequence>
<accession>A0A173GDL0</accession>
<name>A0A173GDL0_9CAUD</name>
<evidence type="ECO:0000313" key="1">
    <source>
        <dbReference type="EMBL" id="ANH51742.1"/>
    </source>
</evidence>
<evidence type="ECO:0000313" key="2">
    <source>
        <dbReference type="Proteomes" id="UP000222975"/>
    </source>
</evidence>
<proteinExistence type="predicted"/>
<dbReference type="Proteomes" id="UP000222975">
    <property type="component" value="Segment"/>
</dbReference>
<reference evidence="2" key="1">
    <citation type="submission" date="2016-03" db="EMBL/GenBank/DDBJ databases">
        <authorList>
            <person name="Sharma R."/>
            <person name="Simister A.R."/>
            <person name="Berg J.A."/>
            <person name="Jensen G.L."/>
            <person name="Keele B.R."/>
            <person name="Ward M.E.H."/>
            <person name="Breakwell D.P."/>
            <person name="Hope S."/>
            <person name="Grose J.H."/>
        </authorList>
    </citation>
    <scope>NUCLEOTIDE SEQUENCE [LARGE SCALE GENOMIC DNA]</scope>
</reference>
<dbReference type="EMBL" id="KU886223">
    <property type="protein sequence ID" value="ANH51742.1"/>
    <property type="molecule type" value="Genomic_DNA"/>
</dbReference>